<comment type="caution">
    <text evidence="1">The sequence shown here is derived from an EMBL/GenBank/DDBJ whole genome shotgun (WGS) entry which is preliminary data.</text>
</comment>
<dbReference type="Gene3D" id="3.40.50.300">
    <property type="entry name" value="P-loop containing nucleotide triphosphate hydrolases"/>
    <property type="match status" value="1"/>
</dbReference>
<proteinExistence type="predicted"/>
<accession>A0A101HIQ1</accession>
<name>A0A101HIQ1_9BACT</name>
<keyword evidence="1" id="KW-0547">Nucleotide-binding</keyword>
<sequence>SYDDYIHRIGRTGRAGKKGFALTFV</sequence>
<keyword evidence="1" id="KW-0378">Hydrolase</keyword>
<dbReference type="Proteomes" id="UP000053904">
    <property type="component" value="Unassembled WGS sequence"/>
</dbReference>
<keyword evidence="1" id="KW-0347">Helicase</keyword>
<dbReference type="GO" id="GO:0004386">
    <property type="term" value="F:helicase activity"/>
    <property type="evidence" value="ECO:0007669"/>
    <property type="project" value="UniProtKB-KW"/>
</dbReference>
<feature type="non-terminal residue" evidence="1">
    <location>
        <position position="1"/>
    </location>
</feature>
<reference evidence="2" key="1">
    <citation type="journal article" date="2015" name="MBio">
        <title>Genome-Resolved Metagenomic Analysis Reveals Roles for Candidate Phyla and Other Microbial Community Members in Biogeochemical Transformations in Oil Reservoirs.</title>
        <authorList>
            <person name="Hu P."/>
            <person name="Tom L."/>
            <person name="Singh A."/>
            <person name="Thomas B.C."/>
            <person name="Baker B.J."/>
            <person name="Piceno Y.M."/>
            <person name="Andersen G.L."/>
            <person name="Banfield J.F."/>
        </authorList>
    </citation>
    <scope>NUCLEOTIDE SEQUENCE [LARGE SCALE GENOMIC DNA]</scope>
</reference>
<protein>
    <submittedName>
        <fullName evidence="1">DEAD/DEAH box helicase-like protein</fullName>
    </submittedName>
</protein>
<dbReference type="SUPFAM" id="SSF52540">
    <property type="entry name" value="P-loop containing nucleoside triphosphate hydrolases"/>
    <property type="match status" value="1"/>
</dbReference>
<evidence type="ECO:0000313" key="2">
    <source>
        <dbReference type="Proteomes" id="UP000053904"/>
    </source>
</evidence>
<evidence type="ECO:0000313" key="1">
    <source>
        <dbReference type="EMBL" id="KUK77555.1"/>
    </source>
</evidence>
<organism evidence="1 2">
    <name type="scientific">candidate division WS6 bacterium 34_10</name>
    <dbReference type="NCBI Taxonomy" id="1641389"/>
    <lineage>
        <taxon>Bacteria</taxon>
        <taxon>Candidatus Dojkabacteria</taxon>
    </lineage>
</organism>
<dbReference type="EMBL" id="LGGO01000023">
    <property type="protein sequence ID" value="KUK77555.1"/>
    <property type="molecule type" value="Genomic_DNA"/>
</dbReference>
<dbReference type="InterPro" id="IPR027417">
    <property type="entry name" value="P-loop_NTPase"/>
</dbReference>
<gene>
    <name evidence="1" type="ORF">XD93_0260</name>
</gene>
<keyword evidence="1" id="KW-0067">ATP-binding</keyword>
<dbReference type="AlphaFoldDB" id="A0A101HIQ1"/>